<feature type="transmembrane region" description="Helical" evidence="9">
    <location>
        <begin position="70"/>
        <end position="87"/>
    </location>
</feature>
<dbReference type="EC" id="3.4.23.36" evidence="9"/>
<evidence type="ECO:0000256" key="2">
    <source>
        <dbReference type="ARBA" id="ARBA00022475"/>
    </source>
</evidence>
<evidence type="ECO:0000256" key="9">
    <source>
        <dbReference type="HAMAP-Rule" id="MF_00161"/>
    </source>
</evidence>
<evidence type="ECO:0000256" key="8">
    <source>
        <dbReference type="ARBA" id="ARBA00023136"/>
    </source>
</evidence>
<dbReference type="PROSITE" id="PS00855">
    <property type="entry name" value="SPASE_II"/>
    <property type="match status" value="1"/>
</dbReference>
<evidence type="ECO:0000256" key="6">
    <source>
        <dbReference type="ARBA" id="ARBA00022801"/>
    </source>
</evidence>
<feature type="transmembrane region" description="Helical" evidence="9">
    <location>
        <begin position="99"/>
        <end position="117"/>
    </location>
</feature>
<evidence type="ECO:0000256" key="10">
    <source>
        <dbReference type="RuleBase" id="RU000594"/>
    </source>
</evidence>
<dbReference type="PANTHER" id="PTHR33695">
    <property type="entry name" value="LIPOPROTEIN SIGNAL PEPTIDASE"/>
    <property type="match status" value="1"/>
</dbReference>
<sequence length="166" mass="18498">MTAKKPNAAPWLLLSALVLVLDQLTKIWVLTSLPEYTPIPVIEGFWNWYRTYNTGAAFSFLSDAGGWQKYFFITLAILISGLLAFWLTRTPRGDWKTAMPFALVIGGAIGNVIDRFIHGHVVDFIQWYVGDYYWPAFNIADAAIVGGAIGIAVFGFFTKDATPARE</sequence>
<dbReference type="RefSeq" id="WP_027069040.1">
    <property type="nucleotide sequence ID" value="NZ_AUHT01000005.1"/>
</dbReference>
<keyword evidence="7 9" id="KW-1133">Transmembrane helix</keyword>
<dbReference type="GO" id="GO:0005886">
    <property type="term" value="C:plasma membrane"/>
    <property type="evidence" value="ECO:0007669"/>
    <property type="project" value="UniProtKB-SubCell"/>
</dbReference>
<feature type="active site" evidence="9">
    <location>
        <position position="123"/>
    </location>
</feature>
<reference evidence="12 13" key="1">
    <citation type="submission" date="2013-08" db="EMBL/GenBank/DDBJ databases">
        <title>Genomic analysis of Lysobacter defluvii.</title>
        <authorList>
            <person name="Wang Q."/>
            <person name="Wang G."/>
        </authorList>
    </citation>
    <scope>NUCLEOTIDE SEQUENCE [LARGE SCALE GENOMIC DNA]</scope>
    <source>
        <strain evidence="12 13">IMMIB APB-9</strain>
    </source>
</reference>
<evidence type="ECO:0000256" key="11">
    <source>
        <dbReference type="RuleBase" id="RU004181"/>
    </source>
</evidence>
<dbReference type="Proteomes" id="UP000030003">
    <property type="component" value="Unassembled WGS sequence"/>
</dbReference>
<keyword evidence="3 9" id="KW-0645">Protease</keyword>
<accession>A0A0A0MBG7</accession>
<dbReference type="AlphaFoldDB" id="A0A0A0MBG7"/>
<dbReference type="NCBIfam" id="TIGR00077">
    <property type="entry name" value="lspA"/>
    <property type="match status" value="1"/>
</dbReference>
<keyword evidence="8 9" id="KW-0472">Membrane</keyword>
<protein>
    <recommendedName>
        <fullName evidence="9">Lipoprotein signal peptidase</fullName>
        <ecNumber evidence="9">3.4.23.36</ecNumber>
    </recommendedName>
    <alternativeName>
        <fullName evidence="9">Prolipoprotein signal peptidase</fullName>
    </alternativeName>
    <alternativeName>
        <fullName evidence="9">Signal peptidase II</fullName>
        <shortName evidence="9">SPase II</shortName>
    </alternativeName>
</protein>
<keyword evidence="2 9" id="KW-1003">Cell membrane</keyword>
<comment type="pathway">
    <text evidence="9">Protein modification; lipoprotein biosynthesis (signal peptide cleavage).</text>
</comment>
<keyword evidence="4 9" id="KW-0812">Transmembrane</keyword>
<evidence type="ECO:0000313" key="13">
    <source>
        <dbReference type="Proteomes" id="UP000030003"/>
    </source>
</evidence>
<evidence type="ECO:0000256" key="3">
    <source>
        <dbReference type="ARBA" id="ARBA00022670"/>
    </source>
</evidence>
<name>A0A0A0MBG7_9GAMM</name>
<dbReference type="HAMAP" id="MF_00161">
    <property type="entry name" value="LspA"/>
    <property type="match status" value="1"/>
</dbReference>
<evidence type="ECO:0000256" key="5">
    <source>
        <dbReference type="ARBA" id="ARBA00022750"/>
    </source>
</evidence>
<keyword evidence="13" id="KW-1185">Reference proteome</keyword>
<comment type="caution">
    <text evidence="9">Lacks conserved residue(s) required for the propagation of feature annotation.</text>
</comment>
<dbReference type="EMBL" id="AVBH01000007">
    <property type="protein sequence ID" value="KGO99682.1"/>
    <property type="molecule type" value="Genomic_DNA"/>
</dbReference>
<dbReference type="eggNOG" id="COG0597">
    <property type="taxonomic scope" value="Bacteria"/>
</dbReference>
<dbReference type="GO" id="GO:0006508">
    <property type="term" value="P:proteolysis"/>
    <property type="evidence" value="ECO:0007669"/>
    <property type="project" value="UniProtKB-KW"/>
</dbReference>
<proteinExistence type="inferred from homology"/>
<comment type="caution">
    <text evidence="12">The sequence shown here is derived from an EMBL/GenBank/DDBJ whole genome shotgun (WGS) entry which is preliminary data.</text>
</comment>
<feature type="transmembrane region" description="Helical" evidence="9">
    <location>
        <begin position="137"/>
        <end position="157"/>
    </location>
</feature>
<keyword evidence="6 9" id="KW-0378">Hydrolase</keyword>
<dbReference type="Pfam" id="PF01252">
    <property type="entry name" value="Peptidase_A8"/>
    <property type="match status" value="1"/>
</dbReference>
<dbReference type="GO" id="GO:0004190">
    <property type="term" value="F:aspartic-type endopeptidase activity"/>
    <property type="evidence" value="ECO:0007669"/>
    <property type="project" value="UniProtKB-UniRule"/>
</dbReference>
<evidence type="ECO:0000313" key="12">
    <source>
        <dbReference type="EMBL" id="KGO99682.1"/>
    </source>
</evidence>
<organism evidence="12 13">
    <name type="scientific">Lysobacter defluvii IMMIB APB-9 = DSM 18482</name>
    <dbReference type="NCBI Taxonomy" id="1385515"/>
    <lineage>
        <taxon>Bacteria</taxon>
        <taxon>Pseudomonadati</taxon>
        <taxon>Pseudomonadota</taxon>
        <taxon>Gammaproteobacteria</taxon>
        <taxon>Lysobacterales</taxon>
        <taxon>Lysobacteraceae</taxon>
        <taxon>Novilysobacter</taxon>
    </lineage>
</organism>
<dbReference type="STRING" id="1385515.GCA_000423325_00519"/>
<dbReference type="InterPro" id="IPR001872">
    <property type="entry name" value="Peptidase_A8"/>
</dbReference>
<dbReference type="UniPathway" id="UPA00665"/>
<evidence type="ECO:0000256" key="4">
    <source>
        <dbReference type="ARBA" id="ARBA00022692"/>
    </source>
</evidence>
<keyword evidence="5 9" id="KW-0064">Aspartyl protease</keyword>
<comment type="subcellular location">
    <subcellularLocation>
        <location evidence="9">Cell membrane</location>
        <topology evidence="9">Multi-pass membrane protein</topology>
    </subcellularLocation>
</comment>
<gene>
    <name evidence="9" type="primary">lspA</name>
    <name evidence="12" type="ORF">N791_11395</name>
</gene>
<dbReference type="PANTHER" id="PTHR33695:SF1">
    <property type="entry name" value="LIPOPROTEIN SIGNAL PEPTIDASE"/>
    <property type="match status" value="1"/>
</dbReference>
<dbReference type="PRINTS" id="PR00781">
    <property type="entry name" value="LIPOSIGPTASE"/>
</dbReference>
<dbReference type="OrthoDB" id="9810259at2"/>
<comment type="function">
    <text evidence="9 10">This protein specifically catalyzes the removal of signal peptides from prolipoproteins.</text>
</comment>
<feature type="active site" evidence="9">
    <location>
        <position position="141"/>
    </location>
</feature>
<comment type="similarity">
    <text evidence="1 9 11">Belongs to the peptidase A8 family.</text>
</comment>
<evidence type="ECO:0000256" key="7">
    <source>
        <dbReference type="ARBA" id="ARBA00022989"/>
    </source>
</evidence>
<comment type="catalytic activity">
    <reaction evidence="9 10">
        <text>Release of signal peptides from bacterial membrane prolipoproteins. Hydrolyzes -Xaa-Yaa-Zaa-|-(S,diacylglyceryl)Cys-, in which Xaa is hydrophobic (preferably Leu), and Yaa (Ala or Ser) and Zaa (Gly or Ala) have small, neutral side chains.</text>
        <dbReference type="EC" id="3.4.23.36"/>
    </reaction>
</comment>
<evidence type="ECO:0000256" key="1">
    <source>
        <dbReference type="ARBA" id="ARBA00006139"/>
    </source>
</evidence>